<protein>
    <recommendedName>
        <fullName evidence="4">Flagellin structural protein</fullName>
    </recommendedName>
</protein>
<dbReference type="EMBL" id="AYLQ01000009">
    <property type="protein sequence ID" value="ESP10117.1"/>
    <property type="molecule type" value="Genomic_DNA"/>
</dbReference>
<proteinExistence type="predicted"/>
<feature type="signal peptide" evidence="1">
    <location>
        <begin position="1"/>
        <end position="27"/>
    </location>
</feature>
<organism evidence="2 3">
    <name type="scientific">Escherichia coli HVH 36</name>
    <name type="common">4-5675286</name>
    <dbReference type="NCBI Taxonomy" id="1280986"/>
    <lineage>
        <taxon>Bacteria</taxon>
        <taxon>Pseudomonadati</taxon>
        <taxon>Pseudomonadota</taxon>
        <taxon>Gammaproteobacteria</taxon>
        <taxon>Enterobacterales</taxon>
        <taxon>Enterobacteriaceae</taxon>
        <taxon>Escherichia</taxon>
    </lineage>
</organism>
<feature type="chain" id="PRO_5030970064" description="Flagellin structural protein" evidence="1">
    <location>
        <begin position="28"/>
        <end position="353"/>
    </location>
</feature>
<dbReference type="Proteomes" id="UP000017766">
    <property type="component" value="Unassembled WGS sequence"/>
</dbReference>
<keyword evidence="1" id="KW-0732">Signal</keyword>
<evidence type="ECO:0008006" key="4">
    <source>
        <dbReference type="Google" id="ProtNLM"/>
    </source>
</evidence>
<name>A0A7U9J1B9_ECOLX</name>
<reference evidence="2 3" key="1">
    <citation type="submission" date="2013-08" db="EMBL/GenBank/DDBJ databases">
        <title>The Genome Sequence of Escherichia coli HVH 36 (4-5675286).</title>
        <authorList>
            <consortium name="The Broad Institute Genome Sequencing Platform"/>
            <consortium name="The Broad Institute Genome Sequencing Center for Infectious Disease"/>
            <person name="Feldgarden M."/>
            <person name="Frimodt-Moller N."/>
            <person name="Leihof R.F."/>
            <person name="Rasmussen L."/>
            <person name="Young S.K."/>
            <person name="Zeng Q."/>
            <person name="Gargeya S."/>
            <person name="Fitzgerald M."/>
            <person name="Abouelleil A."/>
            <person name="Alvarado L."/>
            <person name="Berlin A.M."/>
            <person name="Chapman S.B."/>
            <person name="Gainer-Dewar J."/>
            <person name="Goldberg J."/>
            <person name="Gnerre S."/>
            <person name="Griggs A."/>
            <person name="Gujja S."/>
            <person name="Hansen M."/>
            <person name="Howarth C."/>
            <person name="Imamovic A."/>
            <person name="Ireland A."/>
            <person name="Larimer J."/>
            <person name="McCowan C."/>
            <person name="Murphy C."/>
            <person name="Pearson M."/>
            <person name="Poon T."/>
            <person name="Priest M."/>
            <person name="Roberts A."/>
            <person name="Saif S."/>
            <person name="Shea T."/>
            <person name="Sykes S."/>
            <person name="Wortman J."/>
            <person name="Nusbaum C."/>
            <person name="Birren B."/>
        </authorList>
    </citation>
    <scope>NUCLEOTIDE SEQUENCE [LARGE SCALE GENOMIC DNA]</scope>
    <source>
        <strain evidence="3">HVH 36 (4-5675286)</strain>
    </source>
</reference>
<gene>
    <name evidence="2" type="ORF">G711_00753</name>
</gene>
<dbReference type="AlphaFoldDB" id="A0A7U9J1B9"/>
<evidence type="ECO:0000256" key="1">
    <source>
        <dbReference type="SAM" id="SignalP"/>
    </source>
</evidence>
<comment type="caution">
    <text evidence="2">The sequence shown here is derived from an EMBL/GenBank/DDBJ whole genome shotgun (WGS) entry which is preliminary data.</text>
</comment>
<evidence type="ECO:0000313" key="2">
    <source>
        <dbReference type="EMBL" id="ESP10117.1"/>
    </source>
</evidence>
<evidence type="ECO:0000313" key="3">
    <source>
        <dbReference type="Proteomes" id="UP000017766"/>
    </source>
</evidence>
<accession>A0A7U9J1B9</accession>
<sequence>MHSWKKKLVVSQLALACTLAITSQANATTYDTWTYYDNPTTALDWSNMDAPGTVDGNYVNYSGFVYYNNTNGDFDTTFNGDTVNGTISTYYLNHDFTDGTTNQLNISNSLIHGSITSMLPMGESSDGHYVYQFSEYGTDRVIDDNWHDGDVFTLNIANSTIDDDYEGLYFTDSYLDGDVTKYTNETFHTPAGEGEEYAGLFANGGVGLGLAVNLDVESNINISNNSRVAGISLTQGNTVNNTYTTESHTWDNNISVTDSTVTSGSVTTLEDSGFYGNSAEPSDYSGNGEANDVALYFSDSAASNYSMKNNVYFSNSTLLGDVVFASTFNANFYPQGHDSNADGVLDTNGGWAD</sequence>